<dbReference type="Proteomes" id="UP000515955">
    <property type="component" value="Chromosome"/>
</dbReference>
<dbReference type="Pfam" id="PF00696">
    <property type="entry name" value="AA_kinase"/>
    <property type="match status" value="1"/>
</dbReference>
<comment type="pathway">
    <text evidence="3">Amino-acid biosynthesis; L-methionine biosynthesis via de novo pathway; L-homoserine from L-aspartate: step 3/3.</text>
</comment>
<dbReference type="Gene3D" id="3.30.360.10">
    <property type="entry name" value="Dihydrodipicolinate Reductase, domain 2"/>
    <property type="match status" value="1"/>
</dbReference>
<dbReference type="SUPFAM" id="SSF53633">
    <property type="entry name" value="Carbamate kinase-like"/>
    <property type="match status" value="1"/>
</dbReference>
<dbReference type="KEGG" id="srhi:H9L12_10680"/>
<dbReference type="Gene3D" id="3.40.50.720">
    <property type="entry name" value="NAD(P)-binding Rossmann-like Domain"/>
    <property type="match status" value="1"/>
</dbReference>
<dbReference type="GO" id="GO:0009088">
    <property type="term" value="P:threonine biosynthetic process"/>
    <property type="evidence" value="ECO:0007669"/>
    <property type="project" value="UniProtKB-UniPathway"/>
</dbReference>
<evidence type="ECO:0000256" key="7">
    <source>
        <dbReference type="ARBA" id="ARBA00013376"/>
    </source>
</evidence>
<evidence type="ECO:0000256" key="4">
    <source>
        <dbReference type="ARBA" id="ARBA00005139"/>
    </source>
</evidence>
<keyword evidence="11" id="KW-0486">Methionine biosynthesis</keyword>
<evidence type="ECO:0000256" key="8">
    <source>
        <dbReference type="ARBA" id="ARBA00022605"/>
    </source>
</evidence>
<evidence type="ECO:0000259" key="13">
    <source>
        <dbReference type="Pfam" id="PF00742"/>
    </source>
</evidence>
<organism evidence="15 16">
    <name type="scientific">Sphingomonas rhizophila</name>
    <dbReference type="NCBI Taxonomy" id="2071607"/>
    <lineage>
        <taxon>Bacteria</taxon>
        <taxon>Pseudomonadati</taxon>
        <taxon>Pseudomonadota</taxon>
        <taxon>Alphaproteobacteria</taxon>
        <taxon>Sphingomonadales</taxon>
        <taxon>Sphingomonadaceae</taxon>
        <taxon>Sphingomonas</taxon>
    </lineage>
</organism>
<sequence>MVSALAGQTDALLAQASRVGGNSAPAALIARVARVGELRSAALLALALHRIGLRACSLDPHEMGLVAEGDPLDSDLVDVNAPEIWKHLAAHDVVVVPGFIATHADHGVVTLGRGGTDLSAVFFAASLQAHRVRLIKDVDGVYAEDPASNPKAPRYAELSYAGAEKASSGLIQVKAIHAAEADNVEIEVASLGSSGATRIARTEPRFAPSAVSRPLRVSLLGHGCVGAGVLEYLLANPGRFEVGPVLVRDPAAHCANAMFSSDVDEVLAFDADILVETIGGADAPVEAMRAALLGGAEVVTANKAALARHWDSLRASARRGGGGLRFSAAVGGSVPVIEALRRIGGIGAIEGVTNGTCNFVLCRMAEGWTFADALAEAQAQGFAEADPSADLDGHDAADKLSILMREAFGTAVPPSAIAKQSLRDLALDAATEASAAGRVLRQVARCDRRPMAASWPMFAWSRCRSTIRWPRFAMKKTGSL</sequence>
<keyword evidence="16" id="KW-1185">Reference proteome</keyword>
<protein>
    <recommendedName>
        <fullName evidence="7">Homoserine dehydrogenase</fullName>
        <ecNumber evidence="6">1.1.1.3</ecNumber>
    </recommendedName>
</protein>
<keyword evidence="9" id="KW-0791">Threonine biosynthesis</keyword>
<accession>A0A7G9SA46</accession>
<gene>
    <name evidence="15" type="ORF">H9L12_10680</name>
</gene>
<dbReference type="GO" id="GO:0009086">
    <property type="term" value="P:methionine biosynthetic process"/>
    <property type="evidence" value="ECO:0007669"/>
    <property type="project" value="UniProtKB-KW"/>
</dbReference>
<keyword evidence="10" id="KW-0560">Oxidoreductase</keyword>
<dbReference type="AlphaFoldDB" id="A0A7G9SA46"/>
<evidence type="ECO:0000256" key="1">
    <source>
        <dbReference type="ARBA" id="ARBA00004986"/>
    </source>
</evidence>
<dbReference type="PANTHER" id="PTHR43331:SF1">
    <property type="entry name" value="HOMOSERINE DEHYDROGENASE"/>
    <property type="match status" value="1"/>
</dbReference>
<evidence type="ECO:0000256" key="5">
    <source>
        <dbReference type="ARBA" id="ARBA00006753"/>
    </source>
</evidence>
<evidence type="ECO:0000259" key="14">
    <source>
        <dbReference type="Pfam" id="PF03447"/>
    </source>
</evidence>
<proteinExistence type="inferred from homology"/>
<dbReference type="Pfam" id="PF03447">
    <property type="entry name" value="NAD_binding_3"/>
    <property type="match status" value="1"/>
</dbReference>
<evidence type="ECO:0000313" key="16">
    <source>
        <dbReference type="Proteomes" id="UP000515955"/>
    </source>
</evidence>
<comment type="pathway">
    <text evidence="2">Amino-acid biosynthesis; L-threonine biosynthesis; L-threonine from L-aspartate: step 3/5.</text>
</comment>
<evidence type="ECO:0000256" key="6">
    <source>
        <dbReference type="ARBA" id="ARBA00013213"/>
    </source>
</evidence>
<dbReference type="UniPathway" id="UPA00050">
    <property type="reaction ID" value="UER00063"/>
</dbReference>
<reference evidence="15 16" key="1">
    <citation type="submission" date="2020-08" db="EMBL/GenBank/DDBJ databases">
        <title>Genome sequence of Sphingomonas rhizophila KACC 19189T.</title>
        <authorList>
            <person name="Hyun D.-W."/>
            <person name="Bae J.-W."/>
        </authorList>
    </citation>
    <scope>NUCLEOTIDE SEQUENCE [LARGE SCALE GENOMIC DNA]</scope>
    <source>
        <strain evidence="15 16">KACC 19189</strain>
    </source>
</reference>
<feature type="domain" description="Aspartate/homoserine dehydrogenase NAD-binding" evidence="14">
    <location>
        <begin position="221"/>
        <end position="324"/>
    </location>
</feature>
<dbReference type="InterPro" id="IPR019811">
    <property type="entry name" value="HDH_CS"/>
</dbReference>
<evidence type="ECO:0000256" key="3">
    <source>
        <dbReference type="ARBA" id="ARBA00005062"/>
    </source>
</evidence>
<evidence type="ECO:0000313" key="15">
    <source>
        <dbReference type="EMBL" id="QNN64721.1"/>
    </source>
</evidence>
<dbReference type="EMBL" id="CP060717">
    <property type="protein sequence ID" value="QNN64721.1"/>
    <property type="molecule type" value="Genomic_DNA"/>
</dbReference>
<dbReference type="EC" id="1.1.1.3" evidence="6"/>
<dbReference type="GO" id="GO:0050661">
    <property type="term" value="F:NADP binding"/>
    <property type="evidence" value="ECO:0007669"/>
    <property type="project" value="InterPro"/>
</dbReference>
<feature type="domain" description="Aspartate/glutamate/uridylate kinase" evidence="12">
    <location>
        <begin position="3"/>
        <end position="187"/>
    </location>
</feature>
<dbReference type="GO" id="GO:0016301">
    <property type="term" value="F:kinase activity"/>
    <property type="evidence" value="ECO:0007669"/>
    <property type="project" value="UniProtKB-KW"/>
</dbReference>
<keyword evidence="8" id="KW-0028">Amino-acid biosynthesis</keyword>
<dbReference type="GO" id="GO:0004412">
    <property type="term" value="F:homoserine dehydrogenase activity"/>
    <property type="evidence" value="ECO:0007669"/>
    <property type="project" value="UniProtKB-EC"/>
</dbReference>
<dbReference type="PROSITE" id="PS01042">
    <property type="entry name" value="HOMOSER_DHGENASE"/>
    <property type="match status" value="1"/>
</dbReference>
<dbReference type="InterPro" id="IPR036291">
    <property type="entry name" value="NAD(P)-bd_dom_sf"/>
</dbReference>
<dbReference type="InterPro" id="IPR036393">
    <property type="entry name" value="AceGlu_kinase-like_sf"/>
</dbReference>
<dbReference type="RefSeq" id="WP_187541720.1">
    <property type="nucleotide sequence ID" value="NZ_CP060717.1"/>
</dbReference>
<dbReference type="PANTHER" id="PTHR43331">
    <property type="entry name" value="HOMOSERINE DEHYDROGENASE"/>
    <property type="match status" value="1"/>
</dbReference>
<evidence type="ECO:0000256" key="2">
    <source>
        <dbReference type="ARBA" id="ARBA00005056"/>
    </source>
</evidence>
<dbReference type="Gene3D" id="3.40.1160.10">
    <property type="entry name" value="Acetylglutamate kinase-like"/>
    <property type="match status" value="1"/>
</dbReference>
<dbReference type="SUPFAM" id="SSF51735">
    <property type="entry name" value="NAD(P)-binding Rossmann-fold domains"/>
    <property type="match status" value="1"/>
</dbReference>
<comment type="similarity">
    <text evidence="5">Belongs to the homoserine dehydrogenase family.</text>
</comment>
<evidence type="ECO:0000256" key="9">
    <source>
        <dbReference type="ARBA" id="ARBA00022697"/>
    </source>
</evidence>
<dbReference type="InterPro" id="IPR001048">
    <property type="entry name" value="Asp/Glu/Uridylate_kinase"/>
</dbReference>
<name>A0A7G9SA46_9SPHN</name>
<evidence type="ECO:0000259" key="12">
    <source>
        <dbReference type="Pfam" id="PF00696"/>
    </source>
</evidence>
<evidence type="ECO:0000256" key="11">
    <source>
        <dbReference type="ARBA" id="ARBA00023167"/>
    </source>
</evidence>
<dbReference type="SUPFAM" id="SSF55347">
    <property type="entry name" value="Glyceraldehyde-3-phosphate dehydrogenase-like, C-terminal domain"/>
    <property type="match status" value="1"/>
</dbReference>
<dbReference type="InterPro" id="IPR005106">
    <property type="entry name" value="Asp/hSer_DH_NAD-bd"/>
</dbReference>
<dbReference type="Pfam" id="PF00742">
    <property type="entry name" value="Homoserine_dh"/>
    <property type="match status" value="1"/>
</dbReference>
<comment type="pathway">
    <text evidence="4">Amino-acid biosynthesis; L-threonine biosynthesis; L-threonine from L-aspartate: step 1/5.</text>
</comment>
<keyword evidence="15" id="KW-0418">Kinase</keyword>
<dbReference type="UniPathway" id="UPA00051">
    <property type="reaction ID" value="UER00465"/>
</dbReference>
<evidence type="ECO:0000256" key="10">
    <source>
        <dbReference type="ARBA" id="ARBA00023002"/>
    </source>
</evidence>
<comment type="pathway">
    <text evidence="1">Amino-acid biosynthesis; L-methionine biosynthesis via de novo pathway; L-homoserine from L-aspartate: step 1/3.</text>
</comment>
<dbReference type="InterPro" id="IPR001342">
    <property type="entry name" value="HDH_cat"/>
</dbReference>
<keyword evidence="15" id="KW-0808">Transferase</keyword>
<feature type="domain" description="Homoserine dehydrogenase catalytic" evidence="13">
    <location>
        <begin position="343"/>
        <end position="446"/>
    </location>
</feature>